<reference evidence="2 3" key="1">
    <citation type="journal article" date="2019" name="Int. J. Syst. Evol. Microbiol.">
        <title>The Global Catalogue of Microorganisms (GCM) 10K type strain sequencing project: providing services to taxonomists for standard genome sequencing and annotation.</title>
        <authorList>
            <consortium name="The Broad Institute Genomics Platform"/>
            <consortium name="The Broad Institute Genome Sequencing Center for Infectious Disease"/>
            <person name="Wu L."/>
            <person name="Ma J."/>
        </authorList>
    </citation>
    <scope>NUCLEOTIDE SEQUENCE [LARGE SCALE GENOMIC DNA]</scope>
    <source>
        <strain evidence="2 3">JCM 6835</strain>
    </source>
</reference>
<dbReference type="Proteomes" id="UP001501666">
    <property type="component" value="Unassembled WGS sequence"/>
</dbReference>
<evidence type="ECO:0000256" key="1">
    <source>
        <dbReference type="SAM" id="MobiDB-lite"/>
    </source>
</evidence>
<organism evidence="2 3">
    <name type="scientific">Nonomuraea recticatena</name>
    <dbReference type="NCBI Taxonomy" id="46178"/>
    <lineage>
        <taxon>Bacteria</taxon>
        <taxon>Bacillati</taxon>
        <taxon>Actinomycetota</taxon>
        <taxon>Actinomycetes</taxon>
        <taxon>Streptosporangiales</taxon>
        <taxon>Streptosporangiaceae</taxon>
        <taxon>Nonomuraea</taxon>
    </lineage>
</organism>
<proteinExistence type="predicted"/>
<protein>
    <recommendedName>
        <fullName evidence="4">Alpha/beta hydrolase family protein</fullName>
    </recommendedName>
</protein>
<evidence type="ECO:0000313" key="2">
    <source>
        <dbReference type="EMBL" id="GAA2681850.1"/>
    </source>
</evidence>
<comment type="caution">
    <text evidence="2">The sequence shown here is derived from an EMBL/GenBank/DDBJ whole genome shotgun (WGS) entry which is preliminary data.</text>
</comment>
<dbReference type="InterPro" id="IPR029058">
    <property type="entry name" value="AB_hydrolase_fold"/>
</dbReference>
<dbReference type="SUPFAM" id="SSF53474">
    <property type="entry name" value="alpha/beta-Hydrolases"/>
    <property type="match status" value="1"/>
</dbReference>
<dbReference type="EMBL" id="BAAATE010000022">
    <property type="protein sequence ID" value="GAA2681850.1"/>
    <property type="molecule type" value="Genomic_DNA"/>
</dbReference>
<name>A0ABN3SP65_9ACTN</name>
<sequence>MGFVAVQRRRPPLEWEVQAQVVPSAQPVAGWETIAVRVSLITSGGAVLTVREKDVAVAEVEGVAAGYELHGPVDGEPVLLLGGTSMPRGVWTMMQLPALVEAGYQVAAVDPRAPGSPRRRWAGTRSPTWPPTRPG</sequence>
<evidence type="ECO:0000313" key="3">
    <source>
        <dbReference type="Proteomes" id="UP001501666"/>
    </source>
</evidence>
<evidence type="ECO:0008006" key="4">
    <source>
        <dbReference type="Google" id="ProtNLM"/>
    </source>
</evidence>
<dbReference type="Gene3D" id="3.40.50.1820">
    <property type="entry name" value="alpha/beta hydrolase"/>
    <property type="match status" value="1"/>
</dbReference>
<keyword evidence="3" id="KW-1185">Reference proteome</keyword>
<gene>
    <name evidence="2" type="ORF">GCM10010412_066810</name>
</gene>
<feature type="region of interest" description="Disordered" evidence="1">
    <location>
        <begin position="111"/>
        <end position="135"/>
    </location>
</feature>
<accession>A0ABN3SP65</accession>